<organism evidence="3 4">
    <name type="scientific">Ramlibacter pinisoli</name>
    <dbReference type="NCBI Taxonomy" id="2682844"/>
    <lineage>
        <taxon>Bacteria</taxon>
        <taxon>Pseudomonadati</taxon>
        <taxon>Pseudomonadota</taxon>
        <taxon>Betaproteobacteria</taxon>
        <taxon>Burkholderiales</taxon>
        <taxon>Comamonadaceae</taxon>
        <taxon>Ramlibacter</taxon>
    </lineage>
</organism>
<dbReference type="AlphaFoldDB" id="A0A6N8IM16"/>
<feature type="region of interest" description="Disordered" evidence="1">
    <location>
        <begin position="1"/>
        <end position="20"/>
    </location>
</feature>
<evidence type="ECO:0000259" key="2">
    <source>
        <dbReference type="SMART" id="SM00986"/>
    </source>
</evidence>
<reference evidence="3 4" key="1">
    <citation type="submission" date="2019-12" db="EMBL/GenBank/DDBJ databases">
        <authorList>
            <person name="Huq M.A."/>
        </authorList>
    </citation>
    <scope>NUCLEOTIDE SEQUENCE [LARGE SCALE GENOMIC DNA]</scope>
    <source>
        <strain evidence="3 4">MAH-25</strain>
    </source>
</reference>
<dbReference type="NCBIfam" id="TIGR04274">
    <property type="entry name" value="hypoxanDNAglyco"/>
    <property type="match status" value="1"/>
</dbReference>
<dbReference type="CDD" id="cd10032">
    <property type="entry name" value="UDG-F6_HDG"/>
    <property type="match status" value="1"/>
</dbReference>
<keyword evidence="3" id="KW-0326">Glycosidase</keyword>
<keyword evidence="4" id="KW-1185">Reference proteome</keyword>
<dbReference type="SUPFAM" id="SSF52141">
    <property type="entry name" value="Uracil-DNA glycosylase-like"/>
    <property type="match status" value="1"/>
</dbReference>
<dbReference type="Pfam" id="PF03167">
    <property type="entry name" value="UDG"/>
    <property type="match status" value="1"/>
</dbReference>
<comment type="caution">
    <text evidence="3">The sequence shown here is derived from an EMBL/GenBank/DDBJ whole genome shotgun (WGS) entry which is preliminary data.</text>
</comment>
<keyword evidence="3" id="KW-0378">Hydrolase</keyword>
<dbReference type="EC" id="3.2.2.15" evidence="3"/>
<evidence type="ECO:0000313" key="4">
    <source>
        <dbReference type="Proteomes" id="UP000469385"/>
    </source>
</evidence>
<sequence length="181" mass="20086">MGRTDTSDAGESRSSRSFHSISRPDARVLVLGTLPGERSLACGEYYAHPQNRFWSIVGDVLGFDPLGPYEERVMQILDHRIALWDVCAAAERPGSLDTSIRTATVVSNDFSAFFAEHPEIVRVCFNGQQAAKLFLRLVRGSLPTELRCEWVTLPSTSPANAAIPFEEKRRVWAHALLNTSP</sequence>
<dbReference type="Gene3D" id="3.40.470.10">
    <property type="entry name" value="Uracil-DNA glycosylase-like domain"/>
    <property type="match status" value="1"/>
</dbReference>
<dbReference type="SMART" id="SM00987">
    <property type="entry name" value="UreE_C"/>
    <property type="match status" value="1"/>
</dbReference>
<accession>A0A6N8IM16</accession>
<name>A0A6N8IM16_9BURK</name>
<evidence type="ECO:0000256" key="1">
    <source>
        <dbReference type="SAM" id="MobiDB-lite"/>
    </source>
</evidence>
<dbReference type="RefSeq" id="WP_157396010.1">
    <property type="nucleotide sequence ID" value="NZ_WSEL01000002.1"/>
</dbReference>
<dbReference type="GO" id="GO:0033958">
    <property type="term" value="F:DNA-deoxyinosine glycosylase activity"/>
    <property type="evidence" value="ECO:0007669"/>
    <property type="project" value="UniProtKB-EC"/>
</dbReference>
<dbReference type="InterPro" id="IPR026353">
    <property type="entry name" value="Hypoxan-DNA_Glyclase"/>
</dbReference>
<gene>
    <name evidence="3" type="ORF">GON04_00290</name>
</gene>
<proteinExistence type="predicted"/>
<dbReference type="InterPro" id="IPR005122">
    <property type="entry name" value="Uracil-DNA_glycosylase-like"/>
</dbReference>
<dbReference type="InterPro" id="IPR036895">
    <property type="entry name" value="Uracil-DNA_glycosylase-like_sf"/>
</dbReference>
<dbReference type="SMART" id="SM00986">
    <property type="entry name" value="UDG"/>
    <property type="match status" value="1"/>
</dbReference>
<protein>
    <submittedName>
        <fullName evidence="3">DNA-deoxyinosine glycosylase</fullName>
        <ecNumber evidence="3">3.2.2.15</ecNumber>
    </submittedName>
</protein>
<dbReference type="Proteomes" id="UP000469385">
    <property type="component" value="Unassembled WGS sequence"/>
</dbReference>
<dbReference type="EMBL" id="WSEL01000002">
    <property type="protein sequence ID" value="MVQ27867.1"/>
    <property type="molecule type" value="Genomic_DNA"/>
</dbReference>
<feature type="domain" description="Uracil-DNA glycosylase-like" evidence="2">
    <location>
        <begin position="19"/>
        <end position="176"/>
    </location>
</feature>
<evidence type="ECO:0000313" key="3">
    <source>
        <dbReference type="EMBL" id="MVQ27867.1"/>
    </source>
</evidence>